<protein>
    <submittedName>
        <fullName evidence="1">Uncharacterized protein</fullName>
    </submittedName>
</protein>
<proteinExistence type="predicted"/>
<accession>A0A380TB34</accession>
<evidence type="ECO:0000313" key="1">
    <source>
        <dbReference type="EMBL" id="SUS05311.1"/>
    </source>
</evidence>
<evidence type="ECO:0000313" key="2">
    <source>
        <dbReference type="EMBL" id="SUS05322.1"/>
    </source>
</evidence>
<dbReference type="EMBL" id="UIDG01000098">
    <property type="protein sequence ID" value="SUS05322.1"/>
    <property type="molecule type" value="Genomic_DNA"/>
</dbReference>
<reference evidence="1" key="1">
    <citation type="submission" date="2018-07" db="EMBL/GenBank/DDBJ databases">
        <authorList>
            <person name="Quirk P.G."/>
            <person name="Krulwich T.A."/>
        </authorList>
    </citation>
    <scope>NUCLEOTIDE SEQUENCE</scope>
</reference>
<dbReference type="EMBL" id="UIDG01000097">
    <property type="protein sequence ID" value="SUS05311.1"/>
    <property type="molecule type" value="Genomic_DNA"/>
</dbReference>
<sequence length="328" mass="36430">MPAAILRLGEVAHFAQLGAAQLQCRINPQIGDVDEFLERHRLQHLACLQQRLPGATRPIKLADEIARRLQALTVLGQFIDDAHRVQFLGLVDPAAENDAFGTNRIEPAGEETVGPHPREHAKQHFWQPEAGTPFGDDDVVRQRRLEAAAKCIALDDRNRADRQLQADGSPMLARGANAGVPLQARPVAGCNQLDEVWQVAAEVEDARHLRCQNQVADGLICVGASTTMRVLYQVERCRHVAQQTRRETGPTGRFHELPKGSGLRFVLNVKLIQARQGRARNCRIPCRPAADDIGKRRVLCNSRDVAANGWYLFNIFNETGNDLMGQHI</sequence>
<gene>
    <name evidence="1" type="ORF">DF3PB_1860010</name>
    <name evidence="2" type="ORF">DF3PB_1870010</name>
</gene>
<organism evidence="1">
    <name type="scientific">metagenome</name>
    <dbReference type="NCBI Taxonomy" id="256318"/>
    <lineage>
        <taxon>unclassified sequences</taxon>
        <taxon>metagenomes</taxon>
    </lineage>
</organism>
<dbReference type="AlphaFoldDB" id="A0A380TB34"/>
<name>A0A380TB34_9ZZZZ</name>